<evidence type="ECO:0000313" key="2">
    <source>
        <dbReference type="Proteomes" id="UP000198672"/>
    </source>
</evidence>
<reference evidence="2" key="1">
    <citation type="submission" date="2016-10" db="EMBL/GenBank/DDBJ databases">
        <authorList>
            <person name="Varghese N."/>
            <person name="Submissions S."/>
        </authorList>
    </citation>
    <scope>NUCLEOTIDE SEQUENCE [LARGE SCALE GENOMIC DNA]</scope>
    <source>
        <strain evidence="2">DSM 173</strain>
    </source>
</reference>
<sequence>MNELIQALRPVAAQMPSRSVGGDPERYLPHQRVWLRRRKPEATTTEVRFGERRTQERRFSERRALERRQDERRMQEWRSGRRIGNERRLRQANAIACPLLSGRRNGLVDEYA</sequence>
<evidence type="ECO:0000313" key="1">
    <source>
        <dbReference type="EMBL" id="SDY36528.1"/>
    </source>
</evidence>
<keyword evidence="2" id="KW-1185">Reference proteome</keyword>
<accession>A0A1H3JAU6</accession>
<dbReference type="Proteomes" id="UP000198672">
    <property type="component" value="Unassembled WGS sequence"/>
</dbReference>
<proteinExistence type="predicted"/>
<dbReference type="EMBL" id="FNOW01000054">
    <property type="protein sequence ID" value="SDY36528.1"/>
    <property type="molecule type" value="Genomic_DNA"/>
</dbReference>
<protein>
    <submittedName>
        <fullName evidence="1">Uncharacterized protein</fullName>
    </submittedName>
</protein>
<name>A0A1H3JAU6_ALLWA</name>
<dbReference type="RefSeq" id="WP_091335149.1">
    <property type="nucleotide sequence ID" value="NZ_FNOW01000054.1"/>
</dbReference>
<dbReference type="STRING" id="61595.SAMN05421644_15415"/>
<gene>
    <name evidence="1" type="ORF">SAMN05421644_15415</name>
</gene>
<dbReference type="AlphaFoldDB" id="A0A1H3JAU6"/>
<organism evidence="1 2">
    <name type="scientific">Allochromatium warmingii</name>
    <name type="common">Chromatium warmingii</name>
    <dbReference type="NCBI Taxonomy" id="61595"/>
    <lineage>
        <taxon>Bacteria</taxon>
        <taxon>Pseudomonadati</taxon>
        <taxon>Pseudomonadota</taxon>
        <taxon>Gammaproteobacteria</taxon>
        <taxon>Chromatiales</taxon>
        <taxon>Chromatiaceae</taxon>
        <taxon>Allochromatium</taxon>
    </lineage>
</organism>